<dbReference type="HOGENOM" id="CLU_205989_0_0_11"/>
<dbReference type="Proteomes" id="UP000017174">
    <property type="component" value="Unassembled WGS sequence"/>
</dbReference>
<dbReference type="AlphaFoldDB" id="U7V311"/>
<organism evidence="1 2">
    <name type="scientific">Rothia aeria F0184</name>
    <dbReference type="NCBI Taxonomy" id="888019"/>
    <lineage>
        <taxon>Bacteria</taxon>
        <taxon>Bacillati</taxon>
        <taxon>Actinomycetota</taxon>
        <taxon>Actinomycetes</taxon>
        <taxon>Micrococcales</taxon>
        <taxon>Micrococcaceae</taxon>
        <taxon>Rothia</taxon>
    </lineage>
</organism>
<reference evidence="1 2" key="1">
    <citation type="submission" date="2013-08" db="EMBL/GenBank/DDBJ databases">
        <authorList>
            <person name="Weinstock G."/>
            <person name="Sodergren E."/>
            <person name="Wylie T."/>
            <person name="Fulton L."/>
            <person name="Fulton R."/>
            <person name="Fronick C."/>
            <person name="O'Laughlin M."/>
            <person name="Godfrey J."/>
            <person name="Miner T."/>
            <person name="Herter B."/>
            <person name="Appelbaum E."/>
            <person name="Cordes M."/>
            <person name="Lek S."/>
            <person name="Wollam A."/>
            <person name="Pepin K.H."/>
            <person name="Palsikar V.B."/>
            <person name="Mitreva M."/>
            <person name="Wilson R.K."/>
        </authorList>
    </citation>
    <scope>NUCLEOTIDE SEQUENCE [LARGE SCALE GENOMIC DNA]</scope>
    <source>
        <strain evidence="1 2">F0184</strain>
    </source>
</reference>
<gene>
    <name evidence="1" type="ORF">HMPREF0742_02126</name>
</gene>
<dbReference type="EMBL" id="AXZG01000057">
    <property type="protein sequence ID" value="ERT65108.1"/>
    <property type="molecule type" value="Genomic_DNA"/>
</dbReference>
<dbReference type="RefSeq" id="WP_023134259.1">
    <property type="nucleotide sequence ID" value="NZ_KI518033.1"/>
</dbReference>
<evidence type="ECO:0000313" key="2">
    <source>
        <dbReference type="Proteomes" id="UP000017174"/>
    </source>
</evidence>
<protein>
    <submittedName>
        <fullName evidence="1">Acyl carrier domain protein</fullName>
    </submittedName>
</protein>
<comment type="caution">
    <text evidence="1">The sequence shown here is derived from an EMBL/GenBank/DDBJ whole genome shotgun (WGS) entry which is preliminary data.</text>
</comment>
<proteinExistence type="predicted"/>
<name>U7V311_9MICC</name>
<evidence type="ECO:0000313" key="1">
    <source>
        <dbReference type="EMBL" id="ERT65108.1"/>
    </source>
</evidence>
<sequence>MDFLQEVAAVFFEDLGFDQLVVQVVEIVLHFAVGQFAVDEVAEVVVVVGRAVVGFQAVVGDGIEIV</sequence>
<accession>U7V311</accession>